<keyword evidence="1" id="KW-0175">Coiled coil</keyword>
<sequence length="303" mass="33617">MIESVTTSEPSGVEYDNSLKDVFYTNVQVNCPDNPSTTLLTQENKTGSTGSDVSQSRGMGIFNFSFLGNFKGGVKGKSVQINRLYTSKQQAPQKQKLRRLSLNQNTPESTRGSLPTIIISGEKQNEQTSCVSQCRSHPALGQITSMYSLEENLPQNSRERRSDTRLANTGHMSGEHEHTKLNKTAKFSLSSSSSIGDLIVSEDTWVTAPPNSSLLSSPDDCFVSVKDIFAEINESKSDEPGPLFPNDVSLSNRSSRDPEDRESGFKQLVNEKRQKAEKLREELYKLERELILLEIDQSDGVDL</sequence>
<name>A0ABM1SFY8_LIMPO</name>
<dbReference type="GeneID" id="111085936"/>
<gene>
    <name evidence="4" type="primary">LOC111085936</name>
</gene>
<accession>A0ABM1SFY8</accession>
<evidence type="ECO:0000313" key="3">
    <source>
        <dbReference type="Proteomes" id="UP000694941"/>
    </source>
</evidence>
<dbReference type="RefSeq" id="XP_022242543.1">
    <property type="nucleotide sequence ID" value="XM_022386835.1"/>
</dbReference>
<feature type="region of interest" description="Disordered" evidence="2">
    <location>
        <begin position="153"/>
        <end position="178"/>
    </location>
</feature>
<organism evidence="3 4">
    <name type="scientific">Limulus polyphemus</name>
    <name type="common">Atlantic horseshoe crab</name>
    <dbReference type="NCBI Taxonomy" id="6850"/>
    <lineage>
        <taxon>Eukaryota</taxon>
        <taxon>Metazoa</taxon>
        <taxon>Ecdysozoa</taxon>
        <taxon>Arthropoda</taxon>
        <taxon>Chelicerata</taxon>
        <taxon>Merostomata</taxon>
        <taxon>Xiphosura</taxon>
        <taxon>Limulidae</taxon>
        <taxon>Limulus</taxon>
    </lineage>
</organism>
<feature type="coiled-coil region" evidence="1">
    <location>
        <begin position="269"/>
        <end position="296"/>
    </location>
</feature>
<evidence type="ECO:0000313" key="4">
    <source>
        <dbReference type="RefSeq" id="XP_022242543.1"/>
    </source>
</evidence>
<feature type="region of interest" description="Disordered" evidence="2">
    <location>
        <begin position="234"/>
        <end position="269"/>
    </location>
</feature>
<evidence type="ECO:0000256" key="1">
    <source>
        <dbReference type="SAM" id="Coils"/>
    </source>
</evidence>
<dbReference type="Proteomes" id="UP000694941">
    <property type="component" value="Unplaced"/>
</dbReference>
<proteinExistence type="predicted"/>
<reference evidence="4" key="1">
    <citation type="submission" date="2025-08" db="UniProtKB">
        <authorList>
            <consortium name="RefSeq"/>
        </authorList>
    </citation>
    <scope>IDENTIFICATION</scope>
    <source>
        <tissue evidence="4">Muscle</tissue>
    </source>
</reference>
<keyword evidence="3" id="KW-1185">Reference proteome</keyword>
<feature type="compositionally biased region" description="Basic and acidic residues" evidence="2">
    <location>
        <begin position="254"/>
        <end position="269"/>
    </location>
</feature>
<evidence type="ECO:0000256" key="2">
    <source>
        <dbReference type="SAM" id="MobiDB-lite"/>
    </source>
</evidence>
<feature type="region of interest" description="Disordered" evidence="2">
    <location>
        <begin position="35"/>
        <end position="54"/>
    </location>
</feature>
<protein>
    <submittedName>
        <fullName evidence="4">Uncharacterized protein LOC111085936</fullName>
    </submittedName>
</protein>